<dbReference type="GO" id="GO:0006508">
    <property type="term" value="P:proteolysis"/>
    <property type="evidence" value="ECO:0007669"/>
    <property type="project" value="UniProtKB-KW"/>
</dbReference>
<evidence type="ECO:0000256" key="9">
    <source>
        <dbReference type="ARBA" id="ARBA00022750"/>
    </source>
</evidence>
<dbReference type="PROSITE" id="PS51767">
    <property type="entry name" value="PEPTIDASE_A1"/>
    <property type="match status" value="1"/>
</dbReference>
<dbReference type="InterPro" id="IPR021109">
    <property type="entry name" value="Peptidase_aspartic_dom_sf"/>
</dbReference>
<evidence type="ECO:0000256" key="4">
    <source>
        <dbReference type="ARBA" id="ARBA00013210"/>
    </source>
</evidence>
<evidence type="ECO:0000256" key="8">
    <source>
        <dbReference type="ARBA" id="ARBA00022729"/>
    </source>
</evidence>
<dbReference type="InterPro" id="IPR001461">
    <property type="entry name" value="Aspartic_peptidase_A1"/>
</dbReference>
<keyword evidence="6" id="KW-0964">Secreted</keyword>
<evidence type="ECO:0000256" key="7">
    <source>
        <dbReference type="ARBA" id="ARBA00022670"/>
    </source>
</evidence>
<comment type="subcellular location">
    <subcellularLocation>
        <location evidence="2">Secreted</location>
    </subcellularLocation>
</comment>
<dbReference type="AlphaFoldDB" id="A0AAD4CBW6"/>
<evidence type="ECO:0000313" key="20">
    <source>
        <dbReference type="Proteomes" id="UP001194746"/>
    </source>
</evidence>
<dbReference type="InterPro" id="IPR033121">
    <property type="entry name" value="PEPTIDASE_A1"/>
</dbReference>
<dbReference type="EMBL" id="VCAU01000165">
    <property type="protein sequence ID" value="KAF9883432.1"/>
    <property type="molecule type" value="Genomic_DNA"/>
</dbReference>
<gene>
    <name evidence="19" type="ORF">FE257_003474</name>
</gene>
<evidence type="ECO:0000256" key="13">
    <source>
        <dbReference type="ARBA" id="ARBA00029931"/>
    </source>
</evidence>
<feature type="signal peptide" evidence="17">
    <location>
        <begin position="1"/>
        <end position="19"/>
    </location>
</feature>
<keyword evidence="11" id="KW-0865">Zymogen</keyword>
<dbReference type="GO" id="GO:0005576">
    <property type="term" value="C:extracellular region"/>
    <property type="evidence" value="ECO:0007669"/>
    <property type="project" value="UniProtKB-SubCell"/>
</dbReference>
<evidence type="ECO:0000256" key="14">
    <source>
        <dbReference type="ARBA" id="ARBA00033457"/>
    </source>
</evidence>
<feature type="active site" evidence="15">
    <location>
        <position position="309"/>
    </location>
</feature>
<keyword evidence="8 17" id="KW-0732">Signal</keyword>
<evidence type="ECO:0000256" key="3">
    <source>
        <dbReference type="ARBA" id="ARBA00007447"/>
    </source>
</evidence>
<name>A0AAD4CBW6_ASPNN</name>
<feature type="domain" description="Peptidase A1" evidence="18">
    <location>
        <begin position="107"/>
        <end position="422"/>
    </location>
</feature>
<dbReference type="Pfam" id="PF00026">
    <property type="entry name" value="Asp"/>
    <property type="match status" value="1"/>
</dbReference>
<dbReference type="PROSITE" id="PS00141">
    <property type="entry name" value="ASP_PROTEASE"/>
    <property type="match status" value="1"/>
</dbReference>
<evidence type="ECO:0000256" key="16">
    <source>
        <dbReference type="RuleBase" id="RU000454"/>
    </source>
</evidence>
<dbReference type="PRINTS" id="PR00792">
    <property type="entry name" value="PEPSIN"/>
</dbReference>
<dbReference type="Gene3D" id="2.40.70.10">
    <property type="entry name" value="Acid Proteases"/>
    <property type="match status" value="2"/>
</dbReference>
<keyword evidence="20" id="KW-1185">Reference proteome</keyword>
<dbReference type="GO" id="GO:0004190">
    <property type="term" value="F:aspartic-type endopeptidase activity"/>
    <property type="evidence" value="ECO:0007669"/>
    <property type="project" value="UniProtKB-KW"/>
</dbReference>
<evidence type="ECO:0000256" key="11">
    <source>
        <dbReference type="ARBA" id="ARBA00023145"/>
    </source>
</evidence>
<dbReference type="PANTHER" id="PTHR47966">
    <property type="entry name" value="BETA-SITE APP-CLEAVING ENZYME, ISOFORM A-RELATED"/>
    <property type="match status" value="1"/>
</dbReference>
<dbReference type="FunFam" id="2.40.70.10:FF:000026">
    <property type="entry name" value="Endothiapepsin"/>
    <property type="match status" value="1"/>
</dbReference>
<feature type="chain" id="PRO_5041984438" description="Aspergillopepsin-1" evidence="17">
    <location>
        <begin position="20"/>
        <end position="426"/>
    </location>
</feature>
<keyword evidence="12" id="KW-0325">Glycoprotein</keyword>
<evidence type="ECO:0000256" key="5">
    <source>
        <dbReference type="ARBA" id="ARBA00020252"/>
    </source>
</evidence>
<evidence type="ECO:0000256" key="2">
    <source>
        <dbReference type="ARBA" id="ARBA00004613"/>
    </source>
</evidence>
<dbReference type="SUPFAM" id="SSF50630">
    <property type="entry name" value="Acid proteases"/>
    <property type="match status" value="1"/>
</dbReference>
<keyword evidence="10 16" id="KW-0378">Hydrolase</keyword>
<evidence type="ECO:0000259" key="18">
    <source>
        <dbReference type="PROSITE" id="PS51767"/>
    </source>
</evidence>
<evidence type="ECO:0000256" key="6">
    <source>
        <dbReference type="ARBA" id="ARBA00022525"/>
    </source>
</evidence>
<keyword evidence="7 16" id="KW-0645">Protease</keyword>
<evidence type="ECO:0000256" key="17">
    <source>
        <dbReference type="SAM" id="SignalP"/>
    </source>
</evidence>
<keyword evidence="9 16" id="KW-0064">Aspartyl protease</keyword>
<dbReference type="PANTHER" id="PTHR47966:SF23">
    <property type="entry name" value="ASPARTIC ENDOPEPTIDASE, PUTATIVE (AFU_ORTHOLOGUE AFUA_2G15950)-RELATED"/>
    <property type="match status" value="1"/>
</dbReference>
<protein>
    <recommendedName>
        <fullName evidence="5">Aspergillopepsin-1</fullName>
        <ecNumber evidence="4">3.4.23.18</ecNumber>
    </recommendedName>
    <alternativeName>
        <fullName evidence="13">Aspergillopepsin I</fullName>
    </alternativeName>
    <alternativeName>
        <fullName evidence="14">Aspergillopeptidase A</fullName>
    </alternativeName>
</protein>
<proteinExistence type="inferred from homology"/>
<reference evidence="19" key="2">
    <citation type="submission" date="2020-02" db="EMBL/GenBank/DDBJ databases">
        <authorList>
            <person name="Gilchrist C.L.M."/>
            <person name="Chooi Y.-H."/>
        </authorList>
    </citation>
    <scope>NUCLEOTIDE SEQUENCE</scope>
    <source>
        <strain evidence="19">MST-FP2251</strain>
    </source>
</reference>
<feature type="active site" evidence="15">
    <location>
        <position position="123"/>
    </location>
</feature>
<reference evidence="19" key="1">
    <citation type="journal article" date="2019" name="Beilstein J. Org. Chem.">
        <title>Nanangenines: drimane sesquiterpenoids as the dominant metabolite cohort of a novel Australian fungus, Aspergillus nanangensis.</title>
        <authorList>
            <person name="Lacey H.J."/>
            <person name="Gilchrist C.L.M."/>
            <person name="Crombie A."/>
            <person name="Kalaitzis J.A."/>
            <person name="Vuong D."/>
            <person name="Rutledge P.J."/>
            <person name="Turner P."/>
            <person name="Pitt J.I."/>
            <person name="Lacey E."/>
            <person name="Chooi Y.H."/>
            <person name="Piggott A.M."/>
        </authorList>
    </citation>
    <scope>NUCLEOTIDE SEQUENCE</scope>
    <source>
        <strain evidence="19">MST-FP2251</strain>
    </source>
</reference>
<comment type="similarity">
    <text evidence="3 16">Belongs to the peptidase A1 family.</text>
</comment>
<dbReference type="EC" id="3.4.23.18" evidence="4"/>
<comment type="catalytic activity">
    <reaction evidence="1">
        <text>Hydrolysis of proteins with broad specificity. Generally favors hydrophobic residues in P1 and P1', but also accepts Lys in P1, which leads to activation of trypsinogen. Does not clot milk.</text>
        <dbReference type="EC" id="3.4.23.18"/>
    </reaction>
</comment>
<dbReference type="FunFam" id="2.40.70.10:FF:000024">
    <property type="entry name" value="Endothiapepsin"/>
    <property type="match status" value="1"/>
</dbReference>
<evidence type="ECO:0000256" key="15">
    <source>
        <dbReference type="PIRSR" id="PIRSR601461-1"/>
    </source>
</evidence>
<dbReference type="Proteomes" id="UP001194746">
    <property type="component" value="Unassembled WGS sequence"/>
</dbReference>
<dbReference type="CDD" id="cd06097">
    <property type="entry name" value="Aspergillopepsin_like"/>
    <property type="match status" value="1"/>
</dbReference>
<evidence type="ECO:0000256" key="12">
    <source>
        <dbReference type="ARBA" id="ARBA00023180"/>
    </source>
</evidence>
<accession>A0AAD4CBW6</accession>
<organism evidence="19 20">
    <name type="scientific">Aspergillus nanangensis</name>
    <dbReference type="NCBI Taxonomy" id="2582783"/>
    <lineage>
        <taxon>Eukaryota</taxon>
        <taxon>Fungi</taxon>
        <taxon>Dikarya</taxon>
        <taxon>Ascomycota</taxon>
        <taxon>Pezizomycotina</taxon>
        <taxon>Eurotiomycetes</taxon>
        <taxon>Eurotiomycetidae</taxon>
        <taxon>Eurotiales</taxon>
        <taxon>Aspergillaceae</taxon>
        <taxon>Aspergillus</taxon>
        <taxon>Aspergillus subgen. Circumdati</taxon>
    </lineage>
</organism>
<evidence type="ECO:0000313" key="19">
    <source>
        <dbReference type="EMBL" id="KAF9883432.1"/>
    </source>
</evidence>
<dbReference type="InterPro" id="IPR034163">
    <property type="entry name" value="Aspergillopepsin-like_cat_dom"/>
</dbReference>
<sequence length="426" mass="45441">MKLPRTLFLTLFLTHGVFSAPASGQPHLNGRSFRVERVRRGSNNLHGPTALRRAYTKYGIVPTDLGIDLDDFEPIAMHTAAQQDFSEPELDQTGAVSAASVQNDAAFVSPVTVGGQRLILNFDTGSSDFWVMNSRLPELETAGRTIFNPSKSNTFQEIEGATFNISYGDSSFAAGDVGYDTVDIGGATVKRQAIGLPTTVSPSFLQDTYSNGLVGLGFSKLNTVQPKKQKTFLDNIAASLDAPVLTASLISDGVGEYEFGIIDHTKYVGDIANVSIDSSNGFWEFKTAGFAVGGGPLKELDSVPTAIADTGTSLMLLAEDVVDAYYEQVQGAVFVSSASGYIYPCTAELPSLTMAVGEKHYATVPGEFIHFSEVGVNKTTGETVCYGGIQSNQGARMQIFGDAFLKAFFAVFDLRGPSLGLASPTY</sequence>
<dbReference type="InterPro" id="IPR001969">
    <property type="entry name" value="Aspartic_peptidase_AS"/>
</dbReference>
<evidence type="ECO:0000256" key="1">
    <source>
        <dbReference type="ARBA" id="ARBA00000391"/>
    </source>
</evidence>
<comment type="caution">
    <text evidence="19">The sequence shown here is derived from an EMBL/GenBank/DDBJ whole genome shotgun (WGS) entry which is preliminary data.</text>
</comment>
<evidence type="ECO:0000256" key="10">
    <source>
        <dbReference type="ARBA" id="ARBA00022801"/>
    </source>
</evidence>